<proteinExistence type="predicted"/>
<dbReference type="OrthoDB" id="3673627at2"/>
<keyword evidence="4" id="KW-1185">Reference proteome</keyword>
<dbReference type="STRING" id="211114.SAMN04489726_4394"/>
<accession>A0A1G9XT02</accession>
<reference evidence="3 4" key="1">
    <citation type="submission" date="2016-10" db="EMBL/GenBank/DDBJ databases">
        <authorList>
            <person name="de Groot N.N."/>
        </authorList>
    </citation>
    <scope>NUCLEOTIDE SEQUENCE [LARGE SCALE GENOMIC DNA]</scope>
    <source>
        <strain evidence="3 4">DSM 44149</strain>
    </source>
</reference>
<evidence type="ECO:0000256" key="1">
    <source>
        <dbReference type="SAM" id="MobiDB-lite"/>
    </source>
</evidence>
<evidence type="ECO:0000313" key="4">
    <source>
        <dbReference type="Proteomes" id="UP000183376"/>
    </source>
</evidence>
<organism evidence="3 4">
    <name type="scientific">Allokutzneria albata</name>
    <name type="common">Kibdelosporangium albatum</name>
    <dbReference type="NCBI Taxonomy" id="211114"/>
    <lineage>
        <taxon>Bacteria</taxon>
        <taxon>Bacillati</taxon>
        <taxon>Actinomycetota</taxon>
        <taxon>Actinomycetes</taxon>
        <taxon>Pseudonocardiales</taxon>
        <taxon>Pseudonocardiaceae</taxon>
        <taxon>Allokutzneria</taxon>
    </lineage>
</organism>
<dbReference type="Proteomes" id="UP000183376">
    <property type="component" value="Chromosome I"/>
</dbReference>
<sequence length="459" mass="49533">MTPDNDLLERSLRHAVSDVDTPPDFTDRVLVGGRRRRFRRRAGMATAVAVVTVLVGGLAASTPAWLAGPDTTVPADPRMSEPTRGDLAKDSAFLDKVLSTWRAEGLVVNNMAPTAGKDCWQFTQPAHVHWAGTTPAGPAALVLQPIRNTPGTCDRVEPGSSTWLALIGTEPNDGAMHVLYTTGERSREVFAFGPKASTVLATEASGARGVSPKIDVGQDGTMTRRVQPLLFRDGVALHRIEAGAYVELDFVVTPELPDSQGRLKRHPLDMSLATQARYTGWPHKDWPRLRGALGGIHIPDDDGRRQLLRNALSQAGMTDPFNSPFEVDADWSVFAALPDGRTVGVTERYADSASHLYAVLFPGDKQSQEKLHRGEKVQQTVVYGGRTDQKAGHVLIRLPDKQGWILAAAGAVIRYRIGQQPWVPLGGEAALLPDDATEVQLSKQAAPGSDPVVTTIPLS</sequence>
<keyword evidence="2" id="KW-1133">Transmembrane helix</keyword>
<dbReference type="EMBL" id="LT629701">
    <property type="protein sequence ID" value="SDM99942.1"/>
    <property type="molecule type" value="Genomic_DNA"/>
</dbReference>
<dbReference type="AlphaFoldDB" id="A0A1G9XT02"/>
<dbReference type="eggNOG" id="ENOG5031T4I">
    <property type="taxonomic scope" value="Bacteria"/>
</dbReference>
<feature type="region of interest" description="Disordered" evidence="1">
    <location>
        <begin position="65"/>
        <end position="85"/>
    </location>
</feature>
<gene>
    <name evidence="3" type="ORF">SAMN04489726_4394</name>
</gene>
<name>A0A1G9XT02_ALLAB</name>
<keyword evidence="2" id="KW-0812">Transmembrane</keyword>
<evidence type="ECO:0000313" key="3">
    <source>
        <dbReference type="EMBL" id="SDM99942.1"/>
    </source>
</evidence>
<evidence type="ECO:0000256" key="2">
    <source>
        <dbReference type="SAM" id="Phobius"/>
    </source>
</evidence>
<dbReference type="RefSeq" id="WP_030428931.1">
    <property type="nucleotide sequence ID" value="NZ_JOEF01000005.1"/>
</dbReference>
<keyword evidence="2" id="KW-0472">Membrane</keyword>
<protein>
    <submittedName>
        <fullName evidence="3">Uncharacterized protein</fullName>
    </submittedName>
</protein>
<feature type="transmembrane region" description="Helical" evidence="2">
    <location>
        <begin position="44"/>
        <end position="66"/>
    </location>
</feature>